<dbReference type="EMBL" id="JARBHB010000016">
    <property type="protein sequence ID" value="KAJ8866702.1"/>
    <property type="molecule type" value="Genomic_DNA"/>
</dbReference>
<organism evidence="2 3">
    <name type="scientific">Dryococelus australis</name>
    <dbReference type="NCBI Taxonomy" id="614101"/>
    <lineage>
        <taxon>Eukaryota</taxon>
        <taxon>Metazoa</taxon>
        <taxon>Ecdysozoa</taxon>
        <taxon>Arthropoda</taxon>
        <taxon>Hexapoda</taxon>
        <taxon>Insecta</taxon>
        <taxon>Pterygota</taxon>
        <taxon>Neoptera</taxon>
        <taxon>Polyneoptera</taxon>
        <taxon>Phasmatodea</taxon>
        <taxon>Verophasmatodea</taxon>
        <taxon>Anareolatae</taxon>
        <taxon>Phasmatidae</taxon>
        <taxon>Eurycanthinae</taxon>
        <taxon>Dryococelus</taxon>
    </lineage>
</organism>
<feature type="region of interest" description="Disordered" evidence="1">
    <location>
        <begin position="795"/>
        <end position="818"/>
    </location>
</feature>
<keyword evidence="3" id="KW-1185">Reference proteome</keyword>
<evidence type="ECO:0000313" key="3">
    <source>
        <dbReference type="Proteomes" id="UP001159363"/>
    </source>
</evidence>
<comment type="caution">
    <text evidence="2">The sequence shown here is derived from an EMBL/GenBank/DDBJ whole genome shotgun (WGS) entry which is preliminary data.</text>
</comment>
<proteinExistence type="predicted"/>
<gene>
    <name evidence="2" type="ORF">PR048_032563</name>
</gene>
<feature type="compositionally biased region" description="Polar residues" evidence="1">
    <location>
        <begin position="808"/>
        <end position="818"/>
    </location>
</feature>
<accession>A0ABQ9G3Q1</accession>
<sequence>MWVKREPEKIRRQAASSGTIPPCKNPGATPPRIEPDSPWWEVVSLAALPPRPLTGVLNDTLNTSLTVYNWPLANNTTTCCTDITTLQHASRETGGELHYLAAARRRLKDLTQVRRAAFSVATHHASYGNFGSWSRDSTASGDLRRGLDKFPVERQAVTSRLFLRDICKSLPAHGISDDIASISSGRRQLSLLHKRFVPSKLLLIQQVQEFPPDSAVFITMLVYFEATNRSAAEKRSRSKLLMNFERETTAIGSRSKNETGGKREIPEKTRRLAASSGTIPTYISPVTRPGIEPGSSWWEASKLTAQPPRPQNEEQIFKRHVILLGQYQLGSPLVDDRPIMNAVKYRVVSGVAWTNGTMVNGWTGSRDRSGAQARYDQIAVGWKPRGADFLLSGREKADQELANQLHRLKMRQTDLAHRLKMRSGKVDTASRIKYAVATKHMALNWRAVFSSRADDVGRAFRLLASHQGEQGSITGFSLVGIMMDDAVGRRIYPGISPFSRSLNPGTPLCSPYYTLTGSQDLAHSDVGMKKKVFSSSGSTSQVYVHSNFSLPFIGRSLPPQCVTRGDQALRDSNPIQGARKVRLYSWERRSCEMAQQDGVMARPGRVPVTSRARLGSHVGEPVPRDLRRQITLTTSYRLKESCSLQVGSLAARKRTRPWHMMVCDQDTADSDPVTPTYSRKRRPTLYYGRGEEARIELGRTTAGRRYVGYGVTNPQLVIRSSTRGKRTTSFNYLQTLRYCRKTALRRPWQSHACALHLQPYKMTSLANKIADYRSPMNGAWQPLASQQFARQGTFGSMQQPIRERLRPTSKQPPSRASR</sequence>
<reference evidence="2 3" key="1">
    <citation type="submission" date="2023-02" db="EMBL/GenBank/DDBJ databases">
        <title>LHISI_Scaffold_Assembly.</title>
        <authorList>
            <person name="Stuart O.P."/>
            <person name="Cleave R."/>
            <person name="Magrath M.J.L."/>
            <person name="Mikheyev A.S."/>
        </authorList>
    </citation>
    <scope>NUCLEOTIDE SEQUENCE [LARGE SCALE GENOMIC DNA]</scope>
    <source>
        <strain evidence="2">Daus_M_001</strain>
        <tissue evidence="2">Leg muscle</tissue>
    </source>
</reference>
<evidence type="ECO:0008006" key="4">
    <source>
        <dbReference type="Google" id="ProtNLM"/>
    </source>
</evidence>
<feature type="compositionally biased region" description="Basic and acidic residues" evidence="1">
    <location>
        <begin position="1"/>
        <end position="11"/>
    </location>
</feature>
<evidence type="ECO:0000313" key="2">
    <source>
        <dbReference type="EMBL" id="KAJ8866702.1"/>
    </source>
</evidence>
<dbReference type="Proteomes" id="UP001159363">
    <property type="component" value="Chromosome 15"/>
</dbReference>
<protein>
    <recommendedName>
        <fullName evidence="4">Ribosomal protein S3</fullName>
    </recommendedName>
</protein>
<evidence type="ECO:0000256" key="1">
    <source>
        <dbReference type="SAM" id="MobiDB-lite"/>
    </source>
</evidence>
<name>A0ABQ9G3Q1_9NEOP</name>
<feature type="region of interest" description="Disordered" evidence="1">
    <location>
        <begin position="1"/>
        <end position="34"/>
    </location>
</feature>